<comment type="caution">
    <text evidence="1">The sequence shown here is derived from an EMBL/GenBank/DDBJ whole genome shotgun (WGS) entry which is preliminary data.</text>
</comment>
<dbReference type="EMBL" id="CALSDN010000003">
    <property type="protein sequence ID" value="CAH6720336.1"/>
    <property type="molecule type" value="Genomic_DNA"/>
</dbReference>
<keyword evidence="1" id="KW-0489">Methyltransferase</keyword>
<keyword evidence="2" id="KW-1185">Reference proteome</keyword>
<accession>A0ACA9Y6S3</accession>
<dbReference type="Proteomes" id="UP001152531">
    <property type="component" value="Unassembled WGS sequence"/>
</dbReference>
<organism evidence="1 2">
    <name type="scientific">[Candida] jaroonii</name>
    <dbReference type="NCBI Taxonomy" id="467808"/>
    <lineage>
        <taxon>Eukaryota</taxon>
        <taxon>Fungi</taxon>
        <taxon>Dikarya</taxon>
        <taxon>Ascomycota</taxon>
        <taxon>Saccharomycotina</taxon>
        <taxon>Pichiomycetes</taxon>
        <taxon>Debaryomycetaceae</taxon>
        <taxon>Yamadazyma</taxon>
    </lineage>
</organism>
<name>A0ACA9Y6S3_9ASCO</name>
<proteinExistence type="predicted"/>
<protein>
    <submittedName>
        <fullName evidence="1">Histidine protein methyltransferase 1</fullName>
    </submittedName>
</protein>
<sequence>MNGSDSIWEPSHHSGKPKSLIIAAKTSSQMFSFGFNEDSLDNDEVVISSSTSNLTSQQTDINPPKLISLDEILSSLKNVKLSYNCQNNVYRRELFDIKHQVMTEDNDELSNILITNESDLNKNSYEGGFKSWECSYDLIDHLDVDYEFFNKNQSILEIGSGTSLPSCHIFREKLSLNNKQSLNLVLSDFNYDVLRLVTVPNLIINWYTTKYDEEIITLSDELVGEFLSCLQEHNINLSFISGSWGKEFLSLSSTDFNLILTSETIYSLDSMPILADMLITLSSNDQTKCIVAAKDYYFGVGGSVIEFINYLKNNSKLNIQSHPVSSQLKRSIIEVSLS</sequence>
<evidence type="ECO:0000313" key="1">
    <source>
        <dbReference type="EMBL" id="CAH6720336.1"/>
    </source>
</evidence>
<evidence type="ECO:0000313" key="2">
    <source>
        <dbReference type="Proteomes" id="UP001152531"/>
    </source>
</evidence>
<gene>
    <name evidence="1" type="ORF">CLIB1444_03S09648</name>
</gene>
<reference evidence="1" key="1">
    <citation type="submission" date="2022-06" db="EMBL/GenBank/DDBJ databases">
        <authorList>
            <person name="Legras J.-L."/>
            <person name="Devillers H."/>
            <person name="Grondin C."/>
        </authorList>
    </citation>
    <scope>NUCLEOTIDE SEQUENCE</scope>
    <source>
        <strain evidence="1">CLIB 1444</strain>
    </source>
</reference>
<keyword evidence="1" id="KW-0808">Transferase</keyword>